<feature type="compositionally biased region" description="Basic and acidic residues" evidence="2">
    <location>
        <begin position="71"/>
        <end position="134"/>
    </location>
</feature>
<feature type="region of interest" description="Disordered" evidence="2">
    <location>
        <begin position="298"/>
        <end position="335"/>
    </location>
</feature>
<reference evidence="3" key="1">
    <citation type="submission" date="2022-11" db="EMBL/GenBank/DDBJ databases">
        <title>Centuries of genome instability and evolution in soft-shell clam transmissible cancer (bioRxiv).</title>
        <authorList>
            <person name="Hart S.F.M."/>
            <person name="Yonemitsu M.A."/>
            <person name="Giersch R.M."/>
            <person name="Beal B.F."/>
            <person name="Arriagada G."/>
            <person name="Davis B.W."/>
            <person name="Ostrander E.A."/>
            <person name="Goff S.P."/>
            <person name="Metzger M.J."/>
        </authorList>
    </citation>
    <scope>NUCLEOTIDE SEQUENCE</scope>
    <source>
        <strain evidence="3">MELC-2E11</strain>
        <tissue evidence="3">Siphon/mantle</tissue>
    </source>
</reference>
<evidence type="ECO:0000256" key="2">
    <source>
        <dbReference type="SAM" id="MobiDB-lite"/>
    </source>
</evidence>
<gene>
    <name evidence="3" type="ORF">MAR_016136</name>
</gene>
<dbReference type="InterPro" id="IPR011042">
    <property type="entry name" value="6-blade_b-propeller_TolB-like"/>
</dbReference>
<feature type="coiled-coil region" evidence="1">
    <location>
        <begin position="487"/>
        <end position="514"/>
    </location>
</feature>
<feature type="region of interest" description="Disordered" evidence="2">
    <location>
        <begin position="1"/>
        <end position="254"/>
    </location>
</feature>
<feature type="compositionally biased region" description="Basic and acidic residues" evidence="2">
    <location>
        <begin position="244"/>
        <end position="254"/>
    </location>
</feature>
<keyword evidence="4" id="KW-1185">Reference proteome</keyword>
<keyword evidence="1" id="KW-0175">Coiled coil</keyword>
<protein>
    <submittedName>
        <fullName evidence="3">Uncharacterized protein</fullName>
    </submittedName>
</protein>
<feature type="compositionally biased region" description="Basic and acidic residues" evidence="2">
    <location>
        <begin position="298"/>
        <end position="334"/>
    </location>
</feature>
<evidence type="ECO:0000256" key="1">
    <source>
        <dbReference type="SAM" id="Coils"/>
    </source>
</evidence>
<proteinExistence type="predicted"/>
<name>A0ABY7FJ45_MYAAR</name>
<sequence length="885" mass="100488">MATNKDFDSYASSLFGGEFGKKGKSVFGKDRSSDEKTYHPPPVDVVVLDKNDNVLSDTKKTGNKVGTEPLLFKRVEKTSRERGERDGKDKKNEKGKPEKRDNIADRKTEKDNKKAVEGHGKDKSSSRDNDDRAENMFASRTKSKDKDRAKEKGGDKDKRKDRDNDKKESKKDKHEKSSLEKTDNKKERKRKRNKQASVPLTEESFNELFTSGNKKEKGKDSKDKISDKSKTDDKKKAKHRDKHHATEKGSRMHEVIVIESEDREKLEKKHKSHRHSKDQTDTDLNVICLTSIGSNEEHNLHGKKENHSHKDIKTAKTRTEQIKKREYKRPERNDSGISLGMESLVSEPSEPVDFDIFWSNGRRLASRHGIHEDHEDSDSELDLAYFCVDHMKMCKSRADMRRHRRCKLDVATPTTDENLLPNGARDSKVGLVNAPLRTVGVKPATMDSRASFSPGAPCKHSSLARFTMHTMYRDMLVRLYDYSGIVLEDREDMRAHLQQRKELLEEALMAQVEDVITEILATTDENHEFGKYKQLIGDSTRKMLVLQEILKQTYDSSRTYNYILNPTAELQEIYDLEDFATVEPIICPPGLPPFLSVPRPRVHGEAPGEEVGSSLRHIEFFPFVQDVDTQRVAKSCFTGCAYVHADKLMLADWTNGVVNIINTFGVVSDSLTLEHPPWGAVRVQEDRAAVTAPKAHKIFFIEAEPNLHITGSINTKCECFGICKLNNNYACTCDPWSKSPSVRVFNEDGHLLLKTQFDSMGQPFFKCPLHICADFFNTSMYVSDASADCVFAITIDGDFLFCYQDRDLEYPTGLATDRNNRLYVCGRNSRNIQMISNTGELQETLWDSEGLRSPSAMSFHPHGDHAAVTDLDGNTAMGYWKVSIV</sequence>
<organism evidence="3 4">
    <name type="scientific">Mya arenaria</name>
    <name type="common">Soft-shell clam</name>
    <dbReference type="NCBI Taxonomy" id="6604"/>
    <lineage>
        <taxon>Eukaryota</taxon>
        <taxon>Metazoa</taxon>
        <taxon>Spiralia</taxon>
        <taxon>Lophotrochozoa</taxon>
        <taxon>Mollusca</taxon>
        <taxon>Bivalvia</taxon>
        <taxon>Autobranchia</taxon>
        <taxon>Heteroconchia</taxon>
        <taxon>Euheterodonta</taxon>
        <taxon>Imparidentia</taxon>
        <taxon>Neoheterodontei</taxon>
        <taxon>Myida</taxon>
        <taxon>Myoidea</taxon>
        <taxon>Myidae</taxon>
        <taxon>Mya</taxon>
    </lineage>
</organism>
<feature type="compositionally biased region" description="Basic and acidic residues" evidence="2">
    <location>
        <begin position="27"/>
        <end position="38"/>
    </location>
</feature>
<feature type="compositionally biased region" description="Basic and acidic residues" evidence="2">
    <location>
        <begin position="47"/>
        <end position="60"/>
    </location>
</feature>
<evidence type="ECO:0000313" key="4">
    <source>
        <dbReference type="Proteomes" id="UP001164746"/>
    </source>
</evidence>
<dbReference type="Gene3D" id="2.120.10.30">
    <property type="entry name" value="TolB, C-terminal domain"/>
    <property type="match status" value="1"/>
</dbReference>
<feature type="compositionally biased region" description="Basic and acidic residues" evidence="2">
    <location>
        <begin position="213"/>
        <end position="235"/>
    </location>
</feature>
<dbReference type="EMBL" id="CP111023">
    <property type="protein sequence ID" value="WAR22162.1"/>
    <property type="molecule type" value="Genomic_DNA"/>
</dbReference>
<dbReference type="InterPro" id="IPR050952">
    <property type="entry name" value="TRIM-NHL_E3_ligases"/>
</dbReference>
<dbReference type="SUPFAM" id="SSF101898">
    <property type="entry name" value="NHL repeat"/>
    <property type="match status" value="1"/>
</dbReference>
<feature type="compositionally biased region" description="Basic and acidic residues" evidence="2">
    <location>
        <begin position="142"/>
        <end position="186"/>
    </location>
</feature>
<evidence type="ECO:0000313" key="3">
    <source>
        <dbReference type="EMBL" id="WAR22162.1"/>
    </source>
</evidence>
<dbReference type="Proteomes" id="UP001164746">
    <property type="component" value="Chromosome 12"/>
</dbReference>
<accession>A0ABY7FJ45</accession>
<dbReference type="PANTHER" id="PTHR24104:SF25">
    <property type="entry name" value="PROTEIN LIN-41"/>
    <property type="match status" value="1"/>
</dbReference>
<dbReference type="PANTHER" id="PTHR24104">
    <property type="entry name" value="E3 UBIQUITIN-PROTEIN LIGASE NHLRC1-RELATED"/>
    <property type="match status" value="1"/>
</dbReference>